<feature type="region of interest" description="Disordered" evidence="1">
    <location>
        <begin position="1"/>
        <end position="26"/>
    </location>
</feature>
<dbReference type="AlphaFoldDB" id="A0A815HGU9"/>
<gene>
    <name evidence="2" type="ORF">IZO911_LOCUS36842</name>
</gene>
<protein>
    <submittedName>
        <fullName evidence="2">Uncharacterized protein</fullName>
    </submittedName>
</protein>
<reference evidence="2" key="1">
    <citation type="submission" date="2021-02" db="EMBL/GenBank/DDBJ databases">
        <authorList>
            <person name="Nowell W R."/>
        </authorList>
    </citation>
    <scope>NUCLEOTIDE SEQUENCE</scope>
</reference>
<evidence type="ECO:0000313" key="2">
    <source>
        <dbReference type="EMBL" id="CAF1352340.1"/>
    </source>
</evidence>
<organism evidence="2 3">
    <name type="scientific">Adineta steineri</name>
    <dbReference type="NCBI Taxonomy" id="433720"/>
    <lineage>
        <taxon>Eukaryota</taxon>
        <taxon>Metazoa</taxon>
        <taxon>Spiralia</taxon>
        <taxon>Gnathifera</taxon>
        <taxon>Rotifera</taxon>
        <taxon>Eurotatoria</taxon>
        <taxon>Bdelloidea</taxon>
        <taxon>Adinetida</taxon>
        <taxon>Adinetidae</taxon>
        <taxon>Adineta</taxon>
    </lineage>
</organism>
<evidence type="ECO:0000313" key="3">
    <source>
        <dbReference type="Proteomes" id="UP000663860"/>
    </source>
</evidence>
<accession>A0A815HGU9</accession>
<feature type="region of interest" description="Disordered" evidence="1">
    <location>
        <begin position="45"/>
        <end position="73"/>
    </location>
</feature>
<feature type="compositionally biased region" description="Polar residues" evidence="1">
    <location>
        <begin position="9"/>
        <end position="26"/>
    </location>
</feature>
<name>A0A815HGU9_9BILA</name>
<proteinExistence type="predicted"/>
<feature type="non-terminal residue" evidence="2">
    <location>
        <position position="1"/>
    </location>
</feature>
<dbReference type="Proteomes" id="UP000663860">
    <property type="component" value="Unassembled WGS sequence"/>
</dbReference>
<comment type="caution">
    <text evidence="2">The sequence shown here is derived from an EMBL/GenBank/DDBJ whole genome shotgun (WGS) entry which is preliminary data.</text>
</comment>
<feature type="compositionally biased region" description="Basic residues" evidence="1">
    <location>
        <begin position="57"/>
        <end position="73"/>
    </location>
</feature>
<evidence type="ECO:0000256" key="1">
    <source>
        <dbReference type="SAM" id="MobiDB-lite"/>
    </source>
</evidence>
<sequence>VINIDQMGSLLSSSRNQQSGLENQNPYINQEYDVEFGNAPIGPLGPIRSVPKNNMYNRRRPPPPTIRHRRIGC</sequence>
<dbReference type="EMBL" id="CAJNOE010000884">
    <property type="protein sequence ID" value="CAF1352340.1"/>
    <property type="molecule type" value="Genomic_DNA"/>
</dbReference>